<evidence type="ECO:0000256" key="5">
    <source>
        <dbReference type="ARBA" id="ARBA00023136"/>
    </source>
</evidence>
<dbReference type="OrthoDB" id="9803456at2"/>
<dbReference type="InterPro" id="IPR004960">
    <property type="entry name" value="LipA_acyltrans"/>
</dbReference>
<comment type="caution">
    <text evidence="7">The sequence shown here is derived from an EMBL/GenBank/DDBJ whole genome shotgun (WGS) entry which is preliminary data.</text>
</comment>
<comment type="subcellular location">
    <subcellularLocation>
        <location evidence="1">Cell inner membrane</location>
    </subcellularLocation>
</comment>
<gene>
    <name evidence="7" type="ORF">N790_05020</name>
</gene>
<dbReference type="eggNOG" id="COG1560">
    <property type="taxonomic scope" value="Bacteria"/>
</dbReference>
<keyword evidence="8" id="KW-1185">Reference proteome</keyword>
<dbReference type="AlphaFoldDB" id="A0A091C2H0"/>
<keyword evidence="3" id="KW-0997">Cell inner membrane</keyword>
<keyword evidence="5" id="KW-0472">Membrane</keyword>
<evidence type="ECO:0000256" key="1">
    <source>
        <dbReference type="ARBA" id="ARBA00004533"/>
    </source>
</evidence>
<evidence type="ECO:0000256" key="6">
    <source>
        <dbReference type="ARBA" id="ARBA00023315"/>
    </source>
</evidence>
<evidence type="ECO:0008006" key="9">
    <source>
        <dbReference type="Google" id="ProtNLM"/>
    </source>
</evidence>
<dbReference type="PATRIC" id="fig|1384054.3.peg.884"/>
<dbReference type="GO" id="GO:0016746">
    <property type="term" value="F:acyltransferase activity"/>
    <property type="evidence" value="ECO:0007669"/>
    <property type="project" value="UniProtKB-KW"/>
</dbReference>
<keyword evidence="6" id="KW-0012">Acyltransferase</keyword>
<proteinExistence type="predicted"/>
<dbReference type="PIRSF" id="PIRSF026649">
    <property type="entry name" value="MsbB"/>
    <property type="match status" value="1"/>
</dbReference>
<dbReference type="GO" id="GO:0005886">
    <property type="term" value="C:plasma membrane"/>
    <property type="evidence" value="ECO:0007669"/>
    <property type="project" value="UniProtKB-SubCell"/>
</dbReference>
<accession>A0A091C2H0</accession>
<dbReference type="CDD" id="cd07984">
    <property type="entry name" value="LPLAT_LABLAT-like"/>
    <property type="match status" value="1"/>
</dbReference>
<organism evidence="7 8">
    <name type="scientific">Arenimonas malthae CC-JY-1</name>
    <dbReference type="NCBI Taxonomy" id="1384054"/>
    <lineage>
        <taxon>Bacteria</taxon>
        <taxon>Pseudomonadati</taxon>
        <taxon>Pseudomonadota</taxon>
        <taxon>Gammaproteobacteria</taxon>
        <taxon>Lysobacterales</taxon>
        <taxon>Lysobacteraceae</taxon>
        <taxon>Arenimonas</taxon>
    </lineage>
</organism>
<reference evidence="7 8" key="1">
    <citation type="submission" date="2013-09" db="EMBL/GenBank/DDBJ databases">
        <title>Genome sequencing of Arenimonas malthae.</title>
        <authorList>
            <person name="Chen F."/>
            <person name="Wang G."/>
        </authorList>
    </citation>
    <scope>NUCLEOTIDE SEQUENCE [LARGE SCALE GENOMIC DNA]</scope>
    <source>
        <strain evidence="7 8">CC-JY-1</strain>
    </source>
</reference>
<keyword evidence="4" id="KW-0808">Transferase</keyword>
<protein>
    <recommendedName>
        <fullName evidence="9">Lipid A biosynthesis lauroyl acyltransferase</fullName>
    </recommendedName>
</protein>
<sequence>MPAVPFASRLMFAAAWLAGRLPLGLQRALGAALGDLAWRANGREPKVARRNLELVAPQMAAAEREAMVREVMRETGRNALETLRIWTRPRADNLRLVRGTEGLALLEQAEAAGRGVIIAAPHYGSWELLVEFMAARGPFSLVYRVPETAAGDGFLRLARGGENIRLVPAEATAMRPLWRALQAGEVVGITPDQQPKLGGGEFAPFFGHAALTLSLIPKLAARTGAAVLVGYAERGADGDYVVRFEPAPAAIASDDVVAATAAMNSAVEAVARRDFRQYQWTYKRFTIRPPGSGEENPYERRRRTPR</sequence>
<dbReference type="PANTHER" id="PTHR30606">
    <property type="entry name" value="LIPID A BIOSYNTHESIS LAUROYL ACYLTRANSFERASE"/>
    <property type="match status" value="1"/>
</dbReference>
<evidence type="ECO:0000256" key="3">
    <source>
        <dbReference type="ARBA" id="ARBA00022519"/>
    </source>
</evidence>
<evidence type="ECO:0000256" key="4">
    <source>
        <dbReference type="ARBA" id="ARBA00022679"/>
    </source>
</evidence>
<dbReference type="Proteomes" id="UP000029392">
    <property type="component" value="Unassembled WGS sequence"/>
</dbReference>
<evidence type="ECO:0000313" key="8">
    <source>
        <dbReference type="Proteomes" id="UP000029392"/>
    </source>
</evidence>
<dbReference type="PANTHER" id="PTHR30606:SF10">
    <property type="entry name" value="PHOSPHATIDYLINOSITOL MANNOSIDE ACYLTRANSFERASE"/>
    <property type="match status" value="1"/>
</dbReference>
<dbReference type="EMBL" id="AVCH01000084">
    <property type="protein sequence ID" value="KFN50825.1"/>
    <property type="molecule type" value="Genomic_DNA"/>
</dbReference>
<dbReference type="STRING" id="1384054.N790_05020"/>
<dbReference type="GO" id="GO:0009247">
    <property type="term" value="P:glycolipid biosynthetic process"/>
    <property type="evidence" value="ECO:0007669"/>
    <property type="project" value="UniProtKB-ARBA"/>
</dbReference>
<dbReference type="Pfam" id="PF03279">
    <property type="entry name" value="Lip_A_acyltrans"/>
    <property type="match status" value="1"/>
</dbReference>
<name>A0A091C2H0_9GAMM</name>
<evidence type="ECO:0000313" key="7">
    <source>
        <dbReference type="EMBL" id="KFN50825.1"/>
    </source>
</evidence>
<dbReference type="RefSeq" id="WP_043801432.1">
    <property type="nucleotide sequence ID" value="NZ_AVCH01000084.1"/>
</dbReference>
<keyword evidence="2" id="KW-1003">Cell membrane</keyword>
<evidence type="ECO:0000256" key="2">
    <source>
        <dbReference type="ARBA" id="ARBA00022475"/>
    </source>
</evidence>